<gene>
    <name evidence="1" type="ORF">UFOVP267_9</name>
</gene>
<reference evidence="1" key="1">
    <citation type="submission" date="2020-04" db="EMBL/GenBank/DDBJ databases">
        <authorList>
            <person name="Chiriac C."/>
            <person name="Salcher M."/>
            <person name="Ghai R."/>
            <person name="Kavagutti S V."/>
        </authorList>
    </citation>
    <scope>NUCLEOTIDE SEQUENCE</scope>
</reference>
<accession>A0A6J5LKW1</accession>
<name>A0A6J5LKW1_9CAUD</name>
<protein>
    <submittedName>
        <fullName evidence="1">Uncharacterized protein</fullName>
    </submittedName>
</protein>
<organism evidence="1">
    <name type="scientific">uncultured Caudovirales phage</name>
    <dbReference type="NCBI Taxonomy" id="2100421"/>
    <lineage>
        <taxon>Viruses</taxon>
        <taxon>Duplodnaviria</taxon>
        <taxon>Heunggongvirae</taxon>
        <taxon>Uroviricota</taxon>
        <taxon>Caudoviricetes</taxon>
        <taxon>Peduoviridae</taxon>
        <taxon>Maltschvirus</taxon>
        <taxon>Maltschvirus maltsch</taxon>
    </lineage>
</organism>
<dbReference type="InterPro" id="IPR011051">
    <property type="entry name" value="RmlC_Cupin_sf"/>
</dbReference>
<proteinExistence type="predicted"/>
<dbReference type="EMBL" id="LR796282">
    <property type="protein sequence ID" value="CAB4134003.1"/>
    <property type="molecule type" value="Genomic_DNA"/>
</dbReference>
<sequence>MNDLIPVDVPTREQIERLQREMSAMPQSELQAASDAMQTEHYFHGGMYARKLSRPAGTLIVGKVHKQDHYFLCAKGEIIAWSEKGMVHLYAGDIIESKPGTKRVTLAVTDAIGITFHKTDKTDLDEIEKDLIEPDELSLFDSNNKLKVLEIKGE</sequence>
<evidence type="ECO:0000313" key="1">
    <source>
        <dbReference type="EMBL" id="CAB4134003.1"/>
    </source>
</evidence>
<dbReference type="SUPFAM" id="SSF51182">
    <property type="entry name" value="RmlC-like cupins"/>
    <property type="match status" value="1"/>
</dbReference>